<evidence type="ECO:0000313" key="4">
    <source>
        <dbReference type="Proteomes" id="UP001500620"/>
    </source>
</evidence>
<feature type="region of interest" description="Disordered" evidence="1">
    <location>
        <begin position="70"/>
        <end position="101"/>
    </location>
</feature>
<gene>
    <name evidence="3" type="ORF">GCM10022255_038070</name>
</gene>
<proteinExistence type="predicted"/>
<keyword evidence="4" id="KW-1185">Reference proteome</keyword>
<evidence type="ECO:0000256" key="2">
    <source>
        <dbReference type="SAM" id="Phobius"/>
    </source>
</evidence>
<keyword evidence="2" id="KW-0812">Transmembrane</keyword>
<dbReference type="SUPFAM" id="SSF50969">
    <property type="entry name" value="YVTN repeat-like/Quinoprotein amine dehydrogenase"/>
    <property type="match status" value="1"/>
</dbReference>
<evidence type="ECO:0008006" key="5">
    <source>
        <dbReference type="Google" id="ProtNLM"/>
    </source>
</evidence>
<feature type="compositionally biased region" description="Low complexity" evidence="1">
    <location>
        <begin position="74"/>
        <end position="99"/>
    </location>
</feature>
<dbReference type="InterPro" id="IPR011042">
    <property type="entry name" value="6-blade_b-propeller_TolB-like"/>
</dbReference>
<dbReference type="InterPro" id="IPR011044">
    <property type="entry name" value="Quino_amine_DH_bsu"/>
</dbReference>
<dbReference type="Gene3D" id="2.120.10.30">
    <property type="entry name" value="TolB, C-terminal domain"/>
    <property type="match status" value="1"/>
</dbReference>
<protein>
    <recommendedName>
        <fullName evidence="5">WD40 repeat domain-containing protein</fullName>
    </recommendedName>
</protein>
<accession>A0ABP8D8Z7</accession>
<keyword evidence="2" id="KW-1133">Transmembrane helix</keyword>
<keyword evidence="2" id="KW-0472">Membrane</keyword>
<reference evidence="4" key="1">
    <citation type="journal article" date="2019" name="Int. J. Syst. Evol. Microbiol.">
        <title>The Global Catalogue of Microorganisms (GCM) 10K type strain sequencing project: providing services to taxonomists for standard genome sequencing and annotation.</title>
        <authorList>
            <consortium name="The Broad Institute Genomics Platform"/>
            <consortium name="The Broad Institute Genome Sequencing Center for Infectious Disease"/>
            <person name="Wu L."/>
            <person name="Ma J."/>
        </authorList>
    </citation>
    <scope>NUCLEOTIDE SEQUENCE [LARGE SCALE GENOMIC DNA]</scope>
    <source>
        <strain evidence="4">JCM 17441</strain>
    </source>
</reference>
<evidence type="ECO:0000256" key="1">
    <source>
        <dbReference type="SAM" id="MobiDB-lite"/>
    </source>
</evidence>
<feature type="transmembrane region" description="Helical" evidence="2">
    <location>
        <begin position="40"/>
        <end position="62"/>
    </location>
</feature>
<comment type="caution">
    <text evidence="3">The sequence shown here is derived from an EMBL/GenBank/DDBJ whole genome shotgun (WGS) entry which is preliminary data.</text>
</comment>
<dbReference type="EMBL" id="BAABAT010000009">
    <property type="protein sequence ID" value="GAA4250262.1"/>
    <property type="molecule type" value="Genomic_DNA"/>
</dbReference>
<organism evidence="3 4">
    <name type="scientific">Dactylosporangium darangshiense</name>
    <dbReference type="NCBI Taxonomy" id="579108"/>
    <lineage>
        <taxon>Bacteria</taxon>
        <taxon>Bacillati</taxon>
        <taxon>Actinomycetota</taxon>
        <taxon>Actinomycetes</taxon>
        <taxon>Micromonosporales</taxon>
        <taxon>Micromonosporaceae</taxon>
        <taxon>Dactylosporangium</taxon>
    </lineage>
</organism>
<evidence type="ECO:0000313" key="3">
    <source>
        <dbReference type="EMBL" id="GAA4250262.1"/>
    </source>
</evidence>
<sequence length="363" mass="37866">MSHDLHRRLGRLAADMDGTDLMGLRARVERRSRQLRNRRAIAAAAAALAGLAVLLAGGAVLLPRPDRAAPPLPATSATTTAPSTAAPPSAAPSGTPSATGHAQAPGTLYYLTLSPGQPIRLVAYTGGTSQTTGFGTATSKDVYARPSPDGTRLVVNTSPDHDRIAPGDLVVVSPGGARHTIAHDVRWDGGLTAVWTPDGKAVIADGVRYDAATGAHAPASGSLPYVVYSPDGSVRAYTSDTPSAVRVEQAGNGPRTVSVTGLAECEHAGCPTSVQSVSDDGRYLALGDVNSDPSHVFRTAVVFDTLAGRRVELGHLEHVWFRAGGALVDSGAQLTLYDNDWKVLRTYPRPAGEDEKTRLFYAP</sequence>
<dbReference type="Proteomes" id="UP001500620">
    <property type="component" value="Unassembled WGS sequence"/>
</dbReference>
<dbReference type="RefSeq" id="WP_345128342.1">
    <property type="nucleotide sequence ID" value="NZ_BAABAT010000009.1"/>
</dbReference>
<name>A0ABP8D8Z7_9ACTN</name>